<protein>
    <submittedName>
        <fullName evidence="2">Uncharacterized protein</fullName>
    </submittedName>
</protein>
<sequence length="109" mass="12383">MLAKNDEERREGRTRAIKMERRRVGKWAGWQIVTRAGLRGPGGQEGPKERETRRSSAKKALSWPCVTGITESGLRWQRTFYRGNVNAIPVSAVPEPGARFRHRAPSSRK</sequence>
<proteinExistence type="predicted"/>
<dbReference type="AlphaFoldDB" id="A0AA40FMY7"/>
<evidence type="ECO:0000313" key="3">
    <source>
        <dbReference type="Proteomes" id="UP001177670"/>
    </source>
</evidence>
<evidence type="ECO:0000313" key="2">
    <source>
        <dbReference type="EMBL" id="KAK1121726.1"/>
    </source>
</evidence>
<dbReference type="EMBL" id="JAHYIQ010000025">
    <property type="protein sequence ID" value="KAK1121726.1"/>
    <property type="molecule type" value="Genomic_DNA"/>
</dbReference>
<feature type="region of interest" description="Disordered" evidence="1">
    <location>
        <begin position="35"/>
        <end position="60"/>
    </location>
</feature>
<accession>A0AA40FMY7</accession>
<gene>
    <name evidence="2" type="ORF">K0M31_010037</name>
</gene>
<evidence type="ECO:0000256" key="1">
    <source>
        <dbReference type="SAM" id="MobiDB-lite"/>
    </source>
</evidence>
<keyword evidence="3" id="KW-1185">Reference proteome</keyword>
<comment type="caution">
    <text evidence="2">The sequence shown here is derived from an EMBL/GenBank/DDBJ whole genome shotgun (WGS) entry which is preliminary data.</text>
</comment>
<name>A0AA40FMY7_9HYME</name>
<dbReference type="Proteomes" id="UP001177670">
    <property type="component" value="Unassembled WGS sequence"/>
</dbReference>
<organism evidence="2 3">
    <name type="scientific">Melipona bicolor</name>
    <dbReference type="NCBI Taxonomy" id="60889"/>
    <lineage>
        <taxon>Eukaryota</taxon>
        <taxon>Metazoa</taxon>
        <taxon>Ecdysozoa</taxon>
        <taxon>Arthropoda</taxon>
        <taxon>Hexapoda</taxon>
        <taxon>Insecta</taxon>
        <taxon>Pterygota</taxon>
        <taxon>Neoptera</taxon>
        <taxon>Endopterygota</taxon>
        <taxon>Hymenoptera</taxon>
        <taxon>Apocrita</taxon>
        <taxon>Aculeata</taxon>
        <taxon>Apoidea</taxon>
        <taxon>Anthophila</taxon>
        <taxon>Apidae</taxon>
        <taxon>Melipona</taxon>
    </lineage>
</organism>
<reference evidence="2" key="1">
    <citation type="submission" date="2021-10" db="EMBL/GenBank/DDBJ databases">
        <title>Melipona bicolor Genome sequencing and assembly.</title>
        <authorList>
            <person name="Araujo N.S."/>
            <person name="Arias M.C."/>
        </authorList>
    </citation>
    <scope>NUCLEOTIDE SEQUENCE</scope>
    <source>
        <strain evidence="2">USP_2M_L1-L4_2017</strain>
        <tissue evidence="2">Whole body</tissue>
    </source>
</reference>